<dbReference type="EMBL" id="AP023287">
    <property type="protein sequence ID" value="BCI54951.1"/>
    <property type="molecule type" value="Genomic_DNA"/>
</dbReference>
<dbReference type="RefSeq" id="WP_185292736.1">
    <property type="nucleotide sequence ID" value="NZ_AP023287.1"/>
</dbReference>
<protein>
    <recommendedName>
        <fullName evidence="4">Terminase small subunit</fullName>
    </recommendedName>
</protein>
<feature type="region of interest" description="Disordered" evidence="1">
    <location>
        <begin position="59"/>
        <end position="86"/>
    </location>
</feature>
<evidence type="ECO:0000313" key="2">
    <source>
        <dbReference type="EMBL" id="BCI54951.1"/>
    </source>
</evidence>
<sequence>MAKYVTLNEAMDAKDELGEAELRYKLLAEVFESEPKLRSQLNPAIVAAKAEINQLRALATEGDDETSDDDSGDVVPFDASRFRKSS</sequence>
<evidence type="ECO:0000256" key="1">
    <source>
        <dbReference type="SAM" id="MobiDB-lite"/>
    </source>
</evidence>
<proteinExistence type="predicted"/>
<evidence type="ECO:0000313" key="3">
    <source>
        <dbReference type="Proteomes" id="UP000515734"/>
    </source>
</evidence>
<gene>
    <name evidence="2" type="ORF">NIIDNTM18_42290</name>
</gene>
<dbReference type="AlphaFoldDB" id="A0A6S6PB47"/>
<name>A0A6S6PB47_9MYCO</name>
<feature type="compositionally biased region" description="Acidic residues" evidence="1">
    <location>
        <begin position="61"/>
        <end position="72"/>
    </location>
</feature>
<accession>A0A6S6PB47</accession>
<reference evidence="2 3" key="1">
    <citation type="submission" date="2020-07" db="EMBL/GenBank/DDBJ databases">
        <title>Complete genome sequence of Mycolicibacterium litorale like strain isolated from cardiac implantable electronic device infection.</title>
        <authorList>
            <person name="Fukano H."/>
            <person name="Miyama H."/>
            <person name="Hoshino Y."/>
        </authorList>
    </citation>
    <scope>NUCLEOTIDE SEQUENCE [LARGE SCALE GENOMIC DNA]</scope>
    <source>
        <strain evidence="2 3">NIIDNTM18</strain>
    </source>
</reference>
<organism evidence="2 3">
    <name type="scientific">Mycolicibacterium litorale</name>
    <dbReference type="NCBI Taxonomy" id="758802"/>
    <lineage>
        <taxon>Bacteria</taxon>
        <taxon>Bacillati</taxon>
        <taxon>Actinomycetota</taxon>
        <taxon>Actinomycetes</taxon>
        <taxon>Mycobacteriales</taxon>
        <taxon>Mycobacteriaceae</taxon>
        <taxon>Mycolicibacterium</taxon>
    </lineage>
</organism>
<evidence type="ECO:0008006" key="4">
    <source>
        <dbReference type="Google" id="ProtNLM"/>
    </source>
</evidence>
<dbReference type="Proteomes" id="UP000515734">
    <property type="component" value="Chromosome"/>
</dbReference>